<organism evidence="1 2">
    <name type="scientific">Paracoccus fistulariae</name>
    <dbReference type="NCBI Taxonomy" id="658446"/>
    <lineage>
        <taxon>Bacteria</taxon>
        <taxon>Pseudomonadati</taxon>
        <taxon>Pseudomonadota</taxon>
        <taxon>Alphaproteobacteria</taxon>
        <taxon>Rhodobacterales</taxon>
        <taxon>Paracoccaceae</taxon>
        <taxon>Paracoccus</taxon>
    </lineage>
</organism>
<accession>A0ABY7SMQ2</accession>
<keyword evidence="2" id="KW-1185">Reference proteome</keyword>
<name>A0ABY7SMQ2_9RHOB</name>
<sequence>MSDVPQNTIQKWQKIADHLLRLSAIGRLKWDDTAEHGKFVTSIGDNTVVLDEFDGVDKSGNHVPLIRISIRDFFDEEIDIFTDDDLGGDYYVRFKELLRVIERNSTGAERVLDELIEELDRMDLDTAPF</sequence>
<evidence type="ECO:0000313" key="2">
    <source>
        <dbReference type="Proteomes" id="UP001219349"/>
    </source>
</evidence>
<reference evidence="1 2" key="1">
    <citation type="submission" date="2021-01" db="EMBL/GenBank/DDBJ databases">
        <title>Biogeographic distribution of Paracoccus.</title>
        <authorList>
            <person name="Hollensteiner J."/>
            <person name="Leineberger J."/>
            <person name="Brinkhoff T."/>
            <person name="Daniel R."/>
        </authorList>
    </citation>
    <scope>NUCLEOTIDE SEQUENCE [LARGE SCALE GENOMIC DNA]</scope>
    <source>
        <strain evidence="1 2">KCTC 22803</strain>
    </source>
</reference>
<proteinExistence type="predicted"/>
<dbReference type="RefSeq" id="WP_271883032.1">
    <property type="nucleotide sequence ID" value="NZ_CP067136.1"/>
</dbReference>
<dbReference type="EMBL" id="CP067136">
    <property type="protein sequence ID" value="WCR08280.1"/>
    <property type="molecule type" value="Genomic_DNA"/>
</dbReference>
<dbReference type="Proteomes" id="UP001219349">
    <property type="component" value="Chromosome"/>
</dbReference>
<protein>
    <submittedName>
        <fullName evidence="1">Uncharacterized protein</fullName>
    </submittedName>
</protein>
<evidence type="ECO:0000313" key="1">
    <source>
        <dbReference type="EMBL" id="WCR08280.1"/>
    </source>
</evidence>
<gene>
    <name evidence="1" type="ORF">JHX87_05545</name>
</gene>